<dbReference type="Pfam" id="PF25037">
    <property type="entry name" value="VPS13_C"/>
    <property type="match status" value="1"/>
</dbReference>
<evidence type="ECO:0000256" key="2">
    <source>
        <dbReference type="ARBA" id="ARBA00022448"/>
    </source>
</evidence>
<dbReference type="EMBL" id="AMQN01005336">
    <property type="status" value="NOT_ANNOTATED_CDS"/>
    <property type="molecule type" value="Genomic_DNA"/>
</dbReference>
<evidence type="ECO:0000256" key="3">
    <source>
        <dbReference type="ARBA" id="ARBA00023055"/>
    </source>
</evidence>
<evidence type="ECO:0000259" key="6">
    <source>
        <dbReference type="Pfam" id="PF25033"/>
    </source>
</evidence>
<keyword evidence="11" id="KW-1185">Reference proteome</keyword>
<feature type="domain" description="Vacuolar protein sorting-associated protein 13 VPS13 adaptor binding" evidence="7">
    <location>
        <begin position="2257"/>
        <end position="2795"/>
    </location>
</feature>
<dbReference type="GO" id="GO:0006623">
    <property type="term" value="P:protein targeting to vacuole"/>
    <property type="evidence" value="ECO:0007669"/>
    <property type="project" value="TreeGrafter"/>
</dbReference>
<evidence type="ECO:0000313" key="9">
    <source>
        <dbReference type="EMBL" id="ELU12687.1"/>
    </source>
</evidence>
<feature type="region of interest" description="Disordered" evidence="4">
    <location>
        <begin position="1660"/>
        <end position="1685"/>
    </location>
</feature>
<keyword evidence="3" id="KW-0445">Lipid transport</keyword>
<dbReference type="PANTHER" id="PTHR16166:SF146">
    <property type="entry name" value="VACUOLAR PROTEIN SORTING-ASSOCIATED PROTEIN 13A-LIKE ISOFORM X1"/>
    <property type="match status" value="1"/>
</dbReference>
<feature type="compositionally biased region" description="Low complexity" evidence="4">
    <location>
        <begin position="1961"/>
        <end position="1987"/>
    </location>
</feature>
<dbReference type="InterPro" id="IPR026847">
    <property type="entry name" value="VPS13"/>
</dbReference>
<feature type="compositionally biased region" description="Acidic residues" evidence="4">
    <location>
        <begin position="1933"/>
        <end position="1942"/>
    </location>
</feature>
<dbReference type="InterPro" id="IPR009543">
    <property type="entry name" value="VPS13_VAB"/>
</dbReference>
<feature type="region of interest" description="Disordered" evidence="4">
    <location>
        <begin position="1921"/>
        <end position="1987"/>
    </location>
</feature>
<dbReference type="EnsemblMetazoa" id="CapteT226182">
    <property type="protein sequence ID" value="CapteP226182"/>
    <property type="gene ID" value="CapteG226182"/>
</dbReference>
<evidence type="ECO:0000256" key="1">
    <source>
        <dbReference type="ARBA" id="ARBA00006545"/>
    </source>
</evidence>
<evidence type="ECO:0000259" key="8">
    <source>
        <dbReference type="Pfam" id="PF25037"/>
    </source>
</evidence>
<dbReference type="InterPro" id="IPR056748">
    <property type="entry name" value="VPS13-like_C"/>
</dbReference>
<evidence type="ECO:0000313" key="11">
    <source>
        <dbReference type="Proteomes" id="UP000014760"/>
    </source>
</evidence>
<dbReference type="STRING" id="283909.R7V2K6"/>
<accession>R7V2K6</accession>
<feature type="compositionally biased region" description="Pro residues" evidence="4">
    <location>
        <begin position="1672"/>
        <end position="1681"/>
    </location>
</feature>
<evidence type="ECO:0000256" key="4">
    <source>
        <dbReference type="SAM" id="MobiDB-lite"/>
    </source>
</evidence>
<dbReference type="EMBL" id="KB295744">
    <property type="protein sequence ID" value="ELU12687.1"/>
    <property type="molecule type" value="Genomic_DNA"/>
</dbReference>
<dbReference type="Pfam" id="PF12624">
    <property type="entry name" value="VPS13_N"/>
    <property type="match status" value="1"/>
</dbReference>
<organism evidence="9">
    <name type="scientific">Capitella teleta</name>
    <name type="common">Polychaete worm</name>
    <dbReference type="NCBI Taxonomy" id="283909"/>
    <lineage>
        <taxon>Eukaryota</taxon>
        <taxon>Metazoa</taxon>
        <taxon>Spiralia</taxon>
        <taxon>Lophotrochozoa</taxon>
        <taxon>Annelida</taxon>
        <taxon>Polychaeta</taxon>
        <taxon>Sedentaria</taxon>
        <taxon>Scolecida</taxon>
        <taxon>Capitellidae</taxon>
        <taxon>Capitella</taxon>
    </lineage>
</organism>
<dbReference type="Proteomes" id="UP000014760">
    <property type="component" value="Unassembled WGS sequence"/>
</dbReference>
<keyword evidence="2" id="KW-0813">Transport</keyword>
<feature type="region of interest" description="Disordered" evidence="4">
    <location>
        <begin position="2837"/>
        <end position="2878"/>
    </location>
</feature>
<evidence type="ECO:0008006" key="12">
    <source>
        <dbReference type="Google" id="ProtNLM"/>
    </source>
</evidence>
<dbReference type="OrthoDB" id="428159at2759"/>
<dbReference type="OMA" id="VPLYIAY"/>
<reference evidence="11" key="1">
    <citation type="submission" date="2012-12" db="EMBL/GenBank/DDBJ databases">
        <authorList>
            <person name="Hellsten U."/>
            <person name="Grimwood J."/>
            <person name="Chapman J.A."/>
            <person name="Shapiro H."/>
            <person name="Aerts A."/>
            <person name="Otillar R.P."/>
            <person name="Terry A.Y."/>
            <person name="Boore J.L."/>
            <person name="Simakov O."/>
            <person name="Marletaz F."/>
            <person name="Cho S.-J."/>
            <person name="Edsinger-Gonzales E."/>
            <person name="Havlak P."/>
            <person name="Kuo D.-H."/>
            <person name="Larsson T."/>
            <person name="Lv J."/>
            <person name="Arendt D."/>
            <person name="Savage R."/>
            <person name="Osoegawa K."/>
            <person name="de Jong P."/>
            <person name="Lindberg D.R."/>
            <person name="Seaver E.C."/>
            <person name="Weisblat D.A."/>
            <person name="Putnam N.H."/>
            <person name="Grigoriev I.V."/>
            <person name="Rokhsar D.S."/>
        </authorList>
    </citation>
    <scope>NUCLEOTIDE SEQUENCE</scope>
    <source>
        <strain evidence="11">I ESC-2004</strain>
    </source>
</reference>
<dbReference type="HOGENOM" id="CLU_000135_1_1_1"/>
<reference evidence="9 11" key="2">
    <citation type="journal article" date="2013" name="Nature">
        <title>Insights into bilaterian evolution from three spiralian genomes.</title>
        <authorList>
            <person name="Simakov O."/>
            <person name="Marletaz F."/>
            <person name="Cho S.J."/>
            <person name="Edsinger-Gonzales E."/>
            <person name="Havlak P."/>
            <person name="Hellsten U."/>
            <person name="Kuo D.H."/>
            <person name="Larsson T."/>
            <person name="Lv J."/>
            <person name="Arendt D."/>
            <person name="Savage R."/>
            <person name="Osoegawa K."/>
            <person name="de Jong P."/>
            <person name="Grimwood J."/>
            <person name="Chapman J.A."/>
            <person name="Shapiro H."/>
            <person name="Aerts A."/>
            <person name="Otillar R.P."/>
            <person name="Terry A.Y."/>
            <person name="Boore J.L."/>
            <person name="Grigoriev I.V."/>
            <person name="Lindberg D.R."/>
            <person name="Seaver E.C."/>
            <person name="Weisblat D.A."/>
            <person name="Putnam N.H."/>
            <person name="Rokhsar D.S."/>
        </authorList>
    </citation>
    <scope>NUCLEOTIDE SEQUENCE</scope>
    <source>
        <strain evidence="9 11">I ESC-2004</strain>
    </source>
</reference>
<sequence>MGREEERKPGCLLLLLCVDGGDTTSMFESVVASQLNKYLGRYIHNLDTENLNIGIWNGKVELSNLQLRPEALFELDLPIEVKAGYVGKIRLNIPWSNPFDSPVECVLEDVFVLAGPVTDRKYDPEREAALLNASKRKKLEELEKGTLEPEDNSAEDQSFIEKLTATVINNIQIVIERVHIRYEDQQATGDRHAFACGVILEKIEACTTNARWQPQQVDATQSVIHKLIRLSGLSLYWNPYVEESGQVRSKIYTTAWRNLLKNAISSHRILETDLDFSELFHLKDGVTYMRKSFSVLKPVWTTAHVVFNKEDQTMSPKLLGDVAMDDIEVLLSRQQFLTMLHLADAFQLMAAKQHYMQYSPGVKLKGHAKAWWHYAYNAVVGEYIRPYSWQSIKAHRQRFREYKDAYKKFLRDPDSKTIKQDLTLKENDLDLFNLVVAREQAKYEFSRELPERTKRKKSSGGWSSWLWGGGGDEVDGGVDGSGGEGLDEYDMVVIRPRKNSLPNWLNKMNPEERKRLFETIGYVQNSSFETDPSYVAQKFSLKVATFTLSLVNFGKEVLKTSVSQLLTTFENRPHSEGFRATIRTECFVVEGVSVEHELIPLITSDVGVFAPNHTSQVFSCEFEKNPTHVHSDFSVRLNIQPVEIVYDKHAVTEVIAFFHMPQISTEDVKHMMYDGLDRVVSVSRAGLQYAIEQHKTLHVSVNMRSPYVVIPEHGTLHIDGNVLVLDFGKLKVESELQPKNISLEELTMSEIESRLYDKFNITVTDVKILLAYSGDDWHTAQTRSDSEFHILPSMGLQVALYNTVQSQYAQLPKHKMEAKLSSLKFTLSDEKIQMLMDFFNHVPVPHSSSMMAVEDCIDGHFEEPIFQSIVNTKDLQVVEPSVTVLREIGRSVHQNSIKKRDNCALDPANRYSFLSNASENYYSASDHSDEEIDDWAHGFVLPPVDDHASRTNVINVYCRFSLAEVVISLSRCADKIDTPYLMVRVDRLLADASITTYGLALHASLGAVQLVDKLHLSSSGEYLELLGSKPGSALISISYRRVEPTCPDFESMYKSMEQGLIVELSSIKLTFDRSAILYLNSFVQGLLINLQAGSSMESNLRRSTSTILSSTAVTDGQHMQPAPSFIERLTSEDQAVAPSSVIKMHVSASMKDLEIKLCEQDNDFAHIQMKGIEGHMIMKQNWTMVRARLSDVEIQDLTENTLYPKILSLDDDSAIDFKYMQYKKNRLADSSRKQISVDGSIRMRIGRLHTVLLYKFISEIQNFLEPFSSPETVQAYKVAAQQAVHSTIQDAQEQGTRVSLCLDFRGPTIHIPQNSGSSNVLVMQLGDLSLKNYFEDSEIGGGVLQHWDHMYLHLDAFTLTRYTERCSSMQTSNINFRGKLNLNGNVEPANTIIEPINLKLDLKRALPPHHTDLHYELCGQLATIKVQLTEKDLKVMMAVLNENFTEISSKPEKVAFSQQDESDLTPITDMPLPIPAPSLGIETPDATTPVVEIEEPLLSAPEVAQLVRQTKYHFEMGGVTLTLLTELEDHTLAPASSPVGPDDGDNFARLEIGQLCMQGLINSDRSLDFQLTLKSLTLMDIRDNSNLAIKKLIRSSLTSQSKYKELPPMVDFSYKQSADGARQVDLTLDTVRINLCMPYLLSIMNFFTNSLRYPIHPEEVPSSNPEISVRPTPIPRPPPSPSSSTQALTFMGRFRQLEIILFAEPTVKHSKVLVLKANSMCDYFCLHEREHMDARVKQLQIVSCVYGMASVTATLGEAADTHDTSLSAPQYDLWNTQPISTEPWLQPEKDVPSGLYPVLPLTEAKESLKLSAQKVQLMFEVENLDYHVPRLCIQSSLTGTVEDWSKQLRCEAEVHLEMSCFNEKKAVWEPLLEPVMEGEDSYRPWEVILKLVRAQSHPISGTQSDMKLDDKDEIDGEIHLMMSKVSRSKSDSSETETDEENEMTVIRPNPVITRLRHSSHGSHGSYESSSLHSSSIQGESDSESELLSTISSTLDGLISSDSSDPSDLDDDPFVVTDKPVFLTSKGPIHVDAADGGYDEVDCAPLEPRDSSDLCSYLLIDSRDQLSINLTPHAMEVLTEVSQTFTRTNAATLKSVQDLPGFEIFNELDIRAKVTLSPQIKNISVRRHWKTRGRVPSIRFSIAQIPPGSRFARRSAEEFVSCEDVITPTVAPLLGELHNEGIHKVALGNAPNKDKSMDDVDGELIQIEAEDDVDGISFLSKAPLVPAPVVAVTAPFLFSAVPDDNMESYMTTKDDEPAKEHMNIKLEGFDEINNITHKRATTRLIALSPSKKDTIYSIVYEVEVTHGRKVIKIRSPLQVHNHLSVAMEVCCLTSELNEHCAYEQAQCNENELSCLEIVEPGAVYNIPLFVAYHCKLYLTPAQLNYKKCATGVWWQDLSVIKGRNKFYSCDSSVSNQKAFHFRVHCEEGAVKQGFPSNITPIPQYSLHLHPPVVLHNLLPYDLQFHLQGCSATDVARGENTPLYAANLATEPKLFILLKDYLGMDWTGSVDLSNDLDEFKAISMETEVNVEGQNKQLSLGIHVDRSNCLDLYMYSPYWIVNKTGLPVQIRGSRSEAVYMNDSCEDPLLFRFKKHRRKKAKLRIYNAKWTRSFSLDTVASNGVVICNDRERNTKYQFLLQIQLSSLKLTKIVTIMPYFVVVNNTPYPLRYMEENEQADLWVDIAPNEVQPYWPNTDSMKMNLKHEDSNLSSQHFCVHKAHRTTLRMDKGGALCVEVAGGVETSTTITFQPYDPGDAPVRIDNLCEDVFLKLHQKNQSQVSLLSPCQSVLYTWDDPTAERTLMWNVYNRKKPSYPAFICKDGSGEVQLGIQTVRRSSVLAQISSKPENGNHRSAKKLKKKKKVEVHQTDSSPDDDSEVDESSALLSPTLRNTRTDKVVVHWVSYLDGQQRVLLFTQDERIAKRAKKGFIPLGHGDQFNEAEQASLATFVSLNDIGISLINNLREEVAFMSLVSAAPIWEVEIKSRWRPLSVELTVWLEEQWRADQGHVELEDLLEADLIDMVMKKPFMGALRRIYNPALWLQYRSSAHYTYMHFKVHRLQIDNQLTDAYFPTVLYPTPLPQYVAKKSGPKPFIEMAFMRRQIPEANIDTVKYAKLLIQEFNIKIDRGFLMSVYDIFSAKTDEINESEHLQADLSLIQKSLKDITLVQAASRPSRVVFEYLHLSPLKLRVSFSMDGRIHAHQPEGLESVTKDILDFFFTSVGATLTEIKDVELRMAFFEKEGVLLTTGQLTTEIISHYKSQAIQQAYVLLLGLDVLGNPYGLVSDFTQGLGDFFYEPFLGTIQQPSKFSESLVKGVKSLLGHTVGSLAGSASLITGSLGRTLAVLSFDKDYRKRRQRHMQQHPSNLPQSFLLAGKGFLISVALGVSGVAVNPIRGVKEEGIEGFFKGIGKGLMGLITKPAGGAVDMVSMAFDGIRRCAEMGEDVIMRMRLPRYIHPELGLKPYSPYQAVGRRVLYSLEKGHFVDSDQYWAHMALSKEERTSLALVTDKRVMVVSRGRLWGDYTLDWSLSLSDMSSPPILTSDALVLKTNLNGTGMPGYNPFTNEEKRIHCADQSALTWLQGKIEKAMLRLNQNY</sequence>
<comment type="similarity">
    <text evidence="1">Belongs to the VPS13 family.</text>
</comment>
<dbReference type="InterPro" id="IPR056747">
    <property type="entry name" value="VPS13-like_M"/>
</dbReference>
<dbReference type="Pfam" id="PF25036">
    <property type="entry name" value="VPS13_VAB"/>
    <property type="match status" value="1"/>
</dbReference>
<evidence type="ECO:0000259" key="5">
    <source>
        <dbReference type="Pfam" id="PF12624"/>
    </source>
</evidence>
<proteinExistence type="inferred from homology"/>
<dbReference type="PANTHER" id="PTHR16166">
    <property type="entry name" value="VACUOLAR PROTEIN SORTING-ASSOCIATED PROTEIN VPS13"/>
    <property type="match status" value="1"/>
</dbReference>
<protein>
    <recommendedName>
        <fullName evidence="12">UBA domain-containing protein</fullName>
    </recommendedName>
</protein>
<dbReference type="Pfam" id="PF25033">
    <property type="entry name" value="VPS13_M"/>
    <property type="match status" value="1"/>
</dbReference>
<reference evidence="10" key="3">
    <citation type="submission" date="2015-06" db="UniProtKB">
        <authorList>
            <consortium name="EnsemblMetazoa"/>
        </authorList>
    </citation>
    <scope>IDENTIFICATION</scope>
</reference>
<evidence type="ECO:0000313" key="10">
    <source>
        <dbReference type="EnsemblMetazoa" id="CapteP226182"/>
    </source>
</evidence>
<gene>
    <name evidence="9" type="ORF">CAPTEDRAFT_226182</name>
</gene>
<dbReference type="GO" id="GO:0006869">
    <property type="term" value="P:lipid transport"/>
    <property type="evidence" value="ECO:0007669"/>
    <property type="project" value="UniProtKB-KW"/>
</dbReference>
<dbReference type="InterPro" id="IPR026854">
    <property type="entry name" value="VPS13_N"/>
</dbReference>
<feature type="domain" description="Chorein N-terminal" evidence="5">
    <location>
        <begin position="26"/>
        <end position="875"/>
    </location>
</feature>
<evidence type="ECO:0000259" key="7">
    <source>
        <dbReference type="Pfam" id="PF25036"/>
    </source>
</evidence>
<name>R7V2K6_CAPTE</name>
<feature type="compositionally biased region" description="Basic residues" evidence="4">
    <location>
        <begin position="2848"/>
        <end position="2859"/>
    </location>
</feature>
<dbReference type="GO" id="GO:0045053">
    <property type="term" value="P:protein retention in Golgi apparatus"/>
    <property type="evidence" value="ECO:0007669"/>
    <property type="project" value="TreeGrafter"/>
</dbReference>
<feature type="compositionally biased region" description="Acidic residues" evidence="4">
    <location>
        <begin position="2867"/>
        <end position="2876"/>
    </location>
</feature>
<feature type="domain" description="VPS13-like middle region" evidence="6">
    <location>
        <begin position="1157"/>
        <end position="1744"/>
    </location>
</feature>
<feature type="domain" description="Intermembrane lipid transfer protein VPS13-like C-terminal" evidence="8">
    <location>
        <begin position="3443"/>
        <end position="3567"/>
    </location>
</feature>